<dbReference type="EMBL" id="BLAL01000281">
    <property type="protein sequence ID" value="GES99534.1"/>
    <property type="molecule type" value="Genomic_DNA"/>
</dbReference>
<proteinExistence type="predicted"/>
<evidence type="ECO:0000313" key="2">
    <source>
        <dbReference type="Proteomes" id="UP000615446"/>
    </source>
</evidence>
<dbReference type="OrthoDB" id="2448759at2759"/>
<organism evidence="1 2">
    <name type="scientific">Rhizophagus clarus</name>
    <dbReference type="NCBI Taxonomy" id="94130"/>
    <lineage>
        <taxon>Eukaryota</taxon>
        <taxon>Fungi</taxon>
        <taxon>Fungi incertae sedis</taxon>
        <taxon>Mucoromycota</taxon>
        <taxon>Glomeromycotina</taxon>
        <taxon>Glomeromycetes</taxon>
        <taxon>Glomerales</taxon>
        <taxon>Glomeraceae</taxon>
        <taxon>Rhizophagus</taxon>
    </lineage>
</organism>
<reference evidence="1" key="1">
    <citation type="submission" date="2019-10" db="EMBL/GenBank/DDBJ databases">
        <title>Conservation and host-specific expression of non-tandemly repeated heterogenous ribosome RNA gene in arbuscular mycorrhizal fungi.</title>
        <authorList>
            <person name="Maeda T."/>
            <person name="Kobayashi Y."/>
            <person name="Nakagawa T."/>
            <person name="Ezawa T."/>
            <person name="Yamaguchi K."/>
            <person name="Bino T."/>
            <person name="Nishimoto Y."/>
            <person name="Shigenobu S."/>
            <person name="Kawaguchi M."/>
        </authorList>
    </citation>
    <scope>NUCLEOTIDE SEQUENCE</scope>
    <source>
        <strain evidence="1">HR1</strain>
    </source>
</reference>
<accession>A0A8H3M5Q1</accession>
<sequence length="920" mass="107350">MFNENQTIGADNEINFDKFEQGKVFLENYNEISFDEFEQEKVFLENYNEIFNDDNNDINLKDFVENEEEQDKIIDYVDDVENIEFTPCVVIDFVKGKIQRYGEMTKLRQLRNLFGTWQVDREAIREVDGVLSRLRVCDSHFQFDNKYLHKSQNKQVKDFNQGIIQWRRYISCNKYITYFSQGVGCTIHSWKLNKQNIQVLCIGQYSCEALRVCPPICKQAFDDIKQQQCICCLCYEKLGSHIHHRLGKGKKVTICITEELHANDITKGLEYLGNWLINIAQITDNETKKRILTNTFETLFTFCKIPFGRNIISANTTDNEERISLNEPPSLLMIKILFKEISKKKDKENINDYEQLGREFGKRLWNSQSEINLNKNALEYPQTIQEYYNAFPDFLNNFFFGMVGELYQRKTKVCNWQQKNSQKSMKEIIPNQITKIITFITSILLNIAFPYLKIWLPRILASLDHHHKRKLAKDQMEKSDPTKRLIRSNNIWKLAIIDNIDFKKKGFKFGNIYDVTRDNLHATLRMVFQVHLPFDVKNSLEPVVELTTETPLFRTNENINDILMRFQQTIDELLGFEKINGELTYKKNFDADTIKCAILSKLNPGCLRPSPDVIILEPGANPNSDEEILRVAEMYKGDFSMDEHSFLDIVADEAIYHCYGLLSLASRLGVRFLDKFEMTVNYRLTARVLDLIWAAVGIAISIYINNNGMTTSEIMDGDNNKNICLKQLTPKFEEKLRHCYSFKVPNENPENAVPTCFGFDEVLETFGVKFIKQHVNRNVIDKKNLKDQIKSIQDERERIDLLMSEYLGDHSISSSKRAVKSRKESLWELKYPPTEIHKEGLDRLIACYPDGLERIKKVYFQEVLEVERKNTQGRGAAGVIRTKVKDYNQKKAREKKTIIENQHINPTEPVQIMIAEGSNK</sequence>
<dbReference type="AlphaFoldDB" id="A0A8H3M5Q1"/>
<dbReference type="Proteomes" id="UP000615446">
    <property type="component" value="Unassembled WGS sequence"/>
</dbReference>
<protein>
    <submittedName>
        <fullName evidence="1">Uncharacterized protein</fullName>
    </submittedName>
</protein>
<gene>
    <name evidence="1" type="ORF">RCL2_002603600</name>
</gene>
<evidence type="ECO:0000313" key="1">
    <source>
        <dbReference type="EMBL" id="GES99534.1"/>
    </source>
</evidence>
<comment type="caution">
    <text evidence="1">The sequence shown here is derived from an EMBL/GenBank/DDBJ whole genome shotgun (WGS) entry which is preliminary data.</text>
</comment>
<name>A0A8H3M5Q1_9GLOM</name>